<dbReference type="SUPFAM" id="SSF53474">
    <property type="entry name" value="alpha/beta-Hydrolases"/>
    <property type="match status" value="1"/>
</dbReference>
<keyword evidence="3" id="KW-0378">Hydrolase</keyword>
<evidence type="ECO:0000313" key="5">
    <source>
        <dbReference type="Proteomes" id="UP000050497"/>
    </source>
</evidence>
<sequence length="260" mass="27983">MPEVIFAGPAGRLEGRYQPAKKKNAPIAIVLHPHPQFGGTMNNQIVYNLFYDFVDRGFSVLRFNSRGVGRSQGAFDHGAGELSDAAAALDWAQTMNPDARACWIAGVSFGAWIGMQLLMRRPEIEGFISIGAMANRYDFSFLAPCPSSGLFVHGSEDRVSPVKEVMGVIEKVKTQKGIRIEHTVVEGANHFFDGKVDDLMVQVGAYLDNRLGPKPTSRSEAPVESREAPAAIAHQPDGTPANDAAIADPADSVDTASSRG</sequence>
<dbReference type="InterPro" id="IPR029058">
    <property type="entry name" value="AB_hydrolase_fold"/>
</dbReference>
<dbReference type="Pfam" id="PF02129">
    <property type="entry name" value="Peptidase_S15"/>
    <property type="match status" value="1"/>
</dbReference>
<comment type="caution">
    <text evidence="3">The sequence shown here is derived from an EMBL/GenBank/DDBJ whole genome shotgun (WGS) entry which is preliminary data.</text>
</comment>
<dbReference type="EMBL" id="LJSX01000030">
    <property type="protein sequence ID" value="KPQ09298.1"/>
    <property type="molecule type" value="Genomic_DNA"/>
</dbReference>
<feature type="compositionally biased region" description="Low complexity" evidence="1">
    <location>
        <begin position="240"/>
        <end position="250"/>
    </location>
</feature>
<dbReference type="Proteomes" id="UP000182800">
    <property type="component" value="Unassembled WGS sequence"/>
</dbReference>
<dbReference type="GO" id="GO:0016787">
    <property type="term" value="F:hydrolase activity"/>
    <property type="evidence" value="ECO:0007669"/>
    <property type="project" value="UniProtKB-KW"/>
</dbReference>
<evidence type="ECO:0000256" key="1">
    <source>
        <dbReference type="SAM" id="MobiDB-lite"/>
    </source>
</evidence>
<dbReference type="PANTHER" id="PTHR42103">
    <property type="entry name" value="ALPHA/BETA-HYDROLASES SUPERFAMILY PROTEIN"/>
    <property type="match status" value="1"/>
</dbReference>
<reference evidence="4 6" key="2">
    <citation type="submission" date="2016-08" db="EMBL/GenBank/DDBJ databases">
        <authorList>
            <person name="Varghese N."/>
            <person name="Submissions Spin"/>
        </authorList>
    </citation>
    <scope>NUCLEOTIDE SEQUENCE [LARGE SCALE GENOMIC DNA]</scope>
    <source>
        <strain evidence="4 6">HL-109</strain>
    </source>
</reference>
<evidence type="ECO:0000313" key="3">
    <source>
        <dbReference type="EMBL" id="KPQ09298.1"/>
    </source>
</evidence>
<gene>
    <name evidence="4" type="ORF">GA0071312_2352</name>
    <name evidence="3" type="ORF">HLUCCO17_15415</name>
</gene>
<dbReference type="OrthoDB" id="9800435at2"/>
<dbReference type="Gene3D" id="3.40.50.1820">
    <property type="entry name" value="alpha/beta hydrolase"/>
    <property type="match status" value="1"/>
</dbReference>
<keyword evidence="6" id="KW-1185">Reference proteome</keyword>
<dbReference type="STRING" id="1653334.GA0071312_2352"/>
<evidence type="ECO:0000313" key="6">
    <source>
        <dbReference type="Proteomes" id="UP000182800"/>
    </source>
</evidence>
<dbReference type="PATRIC" id="fig|1653334.4.peg.784"/>
<reference evidence="3 5" key="1">
    <citation type="submission" date="2015-09" db="EMBL/GenBank/DDBJ databases">
        <title>Identification and resolution of microdiversity through metagenomic sequencing of parallel consortia.</title>
        <authorList>
            <person name="Nelson W.C."/>
            <person name="Romine M.F."/>
            <person name="Lindemann S.R."/>
        </authorList>
    </citation>
    <scope>NUCLEOTIDE SEQUENCE [LARGE SCALE GENOMIC DNA]</scope>
    <source>
        <strain evidence="3">HL-109</strain>
    </source>
</reference>
<dbReference type="AlphaFoldDB" id="A0A0N8KDR8"/>
<dbReference type="ESTHER" id="9rhiz-a0a0n8kdr8">
    <property type="family name" value="Atu1826-like"/>
</dbReference>
<protein>
    <submittedName>
        <fullName evidence="3">Putative hydrolase of the alpha/beta superfamily</fullName>
    </submittedName>
</protein>
<organism evidence="3 5">
    <name type="scientific">Saliniramus fredricksonii</name>
    <dbReference type="NCBI Taxonomy" id="1653334"/>
    <lineage>
        <taxon>Bacteria</taxon>
        <taxon>Pseudomonadati</taxon>
        <taxon>Pseudomonadota</taxon>
        <taxon>Alphaproteobacteria</taxon>
        <taxon>Hyphomicrobiales</taxon>
        <taxon>Salinarimonadaceae</taxon>
        <taxon>Saliniramus</taxon>
    </lineage>
</organism>
<dbReference type="PANTHER" id="PTHR42103:SF2">
    <property type="entry name" value="AB HYDROLASE-1 DOMAIN-CONTAINING PROTEIN"/>
    <property type="match status" value="1"/>
</dbReference>
<feature type="region of interest" description="Disordered" evidence="1">
    <location>
        <begin position="211"/>
        <end position="260"/>
    </location>
</feature>
<accession>A0A0N8KDR8</accession>
<evidence type="ECO:0000259" key="2">
    <source>
        <dbReference type="Pfam" id="PF02129"/>
    </source>
</evidence>
<feature type="domain" description="Xaa-Pro dipeptidyl-peptidase-like" evidence="2">
    <location>
        <begin position="17"/>
        <end position="138"/>
    </location>
</feature>
<evidence type="ECO:0000313" key="4">
    <source>
        <dbReference type="EMBL" id="SCC81414.1"/>
    </source>
</evidence>
<proteinExistence type="predicted"/>
<dbReference type="EMBL" id="FMBM01000002">
    <property type="protein sequence ID" value="SCC81414.1"/>
    <property type="molecule type" value="Genomic_DNA"/>
</dbReference>
<dbReference type="Proteomes" id="UP000050497">
    <property type="component" value="Unassembled WGS sequence"/>
</dbReference>
<name>A0A0N8KDR8_9HYPH</name>
<dbReference type="InterPro" id="IPR000383">
    <property type="entry name" value="Xaa-Pro-like_dom"/>
</dbReference>